<name>A0ABW6V303_MICFU</name>
<feature type="transmembrane region" description="Helical" evidence="1">
    <location>
        <begin position="46"/>
        <end position="67"/>
    </location>
</feature>
<keyword evidence="1" id="KW-0472">Membrane</keyword>
<evidence type="ECO:0000313" key="2">
    <source>
        <dbReference type="EMBL" id="MFF4773673.1"/>
    </source>
</evidence>
<dbReference type="RefSeq" id="WP_387342066.1">
    <property type="nucleotide sequence ID" value="NZ_JBIAXI010000006.1"/>
</dbReference>
<reference evidence="2 3" key="1">
    <citation type="submission" date="2024-10" db="EMBL/GenBank/DDBJ databases">
        <title>The Natural Products Discovery Center: Release of the First 8490 Sequenced Strains for Exploring Actinobacteria Biosynthetic Diversity.</title>
        <authorList>
            <person name="Kalkreuter E."/>
            <person name="Kautsar S.A."/>
            <person name="Yang D."/>
            <person name="Bader C.D."/>
            <person name="Teijaro C.N."/>
            <person name="Fluegel L."/>
            <person name="Davis C.M."/>
            <person name="Simpson J.R."/>
            <person name="Lauterbach L."/>
            <person name="Steele A.D."/>
            <person name="Gui C."/>
            <person name="Meng S."/>
            <person name="Li G."/>
            <person name="Viehrig K."/>
            <person name="Ye F."/>
            <person name="Su P."/>
            <person name="Kiefer A.F."/>
            <person name="Nichols A."/>
            <person name="Cepeda A.J."/>
            <person name="Yan W."/>
            <person name="Fan B."/>
            <person name="Jiang Y."/>
            <person name="Adhikari A."/>
            <person name="Zheng C.-J."/>
            <person name="Schuster L."/>
            <person name="Cowan T.M."/>
            <person name="Smanski M.J."/>
            <person name="Chevrette M.G."/>
            <person name="De Carvalho L.P.S."/>
            <person name="Shen B."/>
        </authorList>
    </citation>
    <scope>NUCLEOTIDE SEQUENCE [LARGE SCALE GENOMIC DNA]</scope>
    <source>
        <strain evidence="2 3">NPDC001281</strain>
    </source>
</reference>
<organism evidence="2 3">
    <name type="scientific">Microtetraspora fusca</name>
    <dbReference type="NCBI Taxonomy" id="1997"/>
    <lineage>
        <taxon>Bacteria</taxon>
        <taxon>Bacillati</taxon>
        <taxon>Actinomycetota</taxon>
        <taxon>Actinomycetes</taxon>
        <taxon>Streptosporangiales</taxon>
        <taxon>Streptosporangiaceae</taxon>
        <taxon>Microtetraspora</taxon>
    </lineage>
</organism>
<evidence type="ECO:0000256" key="1">
    <source>
        <dbReference type="SAM" id="Phobius"/>
    </source>
</evidence>
<evidence type="ECO:0000313" key="3">
    <source>
        <dbReference type="Proteomes" id="UP001602119"/>
    </source>
</evidence>
<comment type="caution">
    <text evidence="2">The sequence shown here is derived from an EMBL/GenBank/DDBJ whole genome shotgun (WGS) entry which is preliminary data.</text>
</comment>
<accession>A0ABW6V303</accession>
<proteinExistence type="predicted"/>
<dbReference type="Proteomes" id="UP001602119">
    <property type="component" value="Unassembled WGS sequence"/>
</dbReference>
<protein>
    <recommendedName>
        <fullName evidence="4">DUF3040 domain-containing protein</fullName>
    </recommendedName>
</protein>
<gene>
    <name evidence="2" type="ORF">ACFY05_12510</name>
</gene>
<sequence length="86" mass="9767">MSTGPAGTEDQLREVLETLATGVRPAPDAYWRVQREWRRRERRRRLVLAVLVVLVFTLADAAGLWALNQARNQPHIVFNTPASPHP</sequence>
<evidence type="ECO:0008006" key="4">
    <source>
        <dbReference type="Google" id="ProtNLM"/>
    </source>
</evidence>
<keyword evidence="1" id="KW-1133">Transmembrane helix</keyword>
<keyword evidence="1" id="KW-0812">Transmembrane</keyword>
<keyword evidence="3" id="KW-1185">Reference proteome</keyword>
<dbReference type="EMBL" id="JBIAXI010000006">
    <property type="protein sequence ID" value="MFF4773673.1"/>
    <property type="molecule type" value="Genomic_DNA"/>
</dbReference>